<accession>A0A226EKE4</accession>
<dbReference type="AlphaFoldDB" id="A0A226EKE4"/>
<evidence type="ECO:0000313" key="3">
    <source>
        <dbReference type="Proteomes" id="UP000198287"/>
    </source>
</evidence>
<evidence type="ECO:0000256" key="1">
    <source>
        <dbReference type="SAM" id="MobiDB-lite"/>
    </source>
</evidence>
<dbReference type="EMBL" id="LNIX01000003">
    <property type="protein sequence ID" value="OXA57221.1"/>
    <property type="molecule type" value="Genomic_DNA"/>
</dbReference>
<sequence>MVGDEGRESVTQAVVKEEVKDEESELQDHGESKAGFILFALPAQLPPCLLTKLACSRVLCCLLPPPRLRRSTALGRNQSLAGSQGKNIGSNYFLRQLLAPVFTEFPSGQ</sequence>
<gene>
    <name evidence="2" type="ORF">Fcan01_07876</name>
</gene>
<comment type="caution">
    <text evidence="2">The sequence shown here is derived from an EMBL/GenBank/DDBJ whole genome shotgun (WGS) entry which is preliminary data.</text>
</comment>
<proteinExistence type="predicted"/>
<dbReference type="Proteomes" id="UP000198287">
    <property type="component" value="Unassembled WGS sequence"/>
</dbReference>
<evidence type="ECO:0000313" key="2">
    <source>
        <dbReference type="EMBL" id="OXA57221.1"/>
    </source>
</evidence>
<feature type="region of interest" description="Disordered" evidence="1">
    <location>
        <begin position="1"/>
        <end position="27"/>
    </location>
</feature>
<keyword evidence="3" id="KW-1185">Reference proteome</keyword>
<organism evidence="2 3">
    <name type="scientific">Folsomia candida</name>
    <name type="common">Springtail</name>
    <dbReference type="NCBI Taxonomy" id="158441"/>
    <lineage>
        <taxon>Eukaryota</taxon>
        <taxon>Metazoa</taxon>
        <taxon>Ecdysozoa</taxon>
        <taxon>Arthropoda</taxon>
        <taxon>Hexapoda</taxon>
        <taxon>Collembola</taxon>
        <taxon>Entomobryomorpha</taxon>
        <taxon>Isotomoidea</taxon>
        <taxon>Isotomidae</taxon>
        <taxon>Proisotominae</taxon>
        <taxon>Folsomia</taxon>
    </lineage>
</organism>
<reference evidence="2 3" key="1">
    <citation type="submission" date="2015-12" db="EMBL/GenBank/DDBJ databases">
        <title>The genome of Folsomia candida.</title>
        <authorList>
            <person name="Faddeeva A."/>
            <person name="Derks M.F."/>
            <person name="Anvar Y."/>
            <person name="Smit S."/>
            <person name="Van Straalen N."/>
            <person name="Roelofs D."/>
        </authorList>
    </citation>
    <scope>NUCLEOTIDE SEQUENCE [LARGE SCALE GENOMIC DNA]</scope>
    <source>
        <strain evidence="2 3">VU population</strain>
        <tissue evidence="2">Whole body</tissue>
    </source>
</reference>
<protein>
    <submittedName>
        <fullName evidence="2">Uncharacterized protein</fullName>
    </submittedName>
</protein>
<name>A0A226EKE4_FOLCA</name>